<dbReference type="EnsemblMetazoa" id="XM_014390271.2">
    <property type="protein sequence ID" value="XP_014245757.1"/>
    <property type="gene ID" value="LOC106664501"/>
</dbReference>
<dbReference type="InterPro" id="IPR036273">
    <property type="entry name" value="CRAL/TRIO_N_dom_sf"/>
</dbReference>
<protein>
    <recommendedName>
        <fullName evidence="1">CRAL-TRIO domain-containing protein</fullName>
    </recommendedName>
</protein>
<dbReference type="Pfam" id="PF00650">
    <property type="entry name" value="CRAL_TRIO"/>
    <property type="match status" value="1"/>
</dbReference>
<dbReference type="AlphaFoldDB" id="A0A8I6TF72"/>
<evidence type="ECO:0000313" key="3">
    <source>
        <dbReference type="Proteomes" id="UP000494040"/>
    </source>
</evidence>
<dbReference type="InterPro" id="IPR001251">
    <property type="entry name" value="CRAL-TRIO_dom"/>
</dbReference>
<dbReference type="GeneID" id="106664501"/>
<proteinExistence type="predicted"/>
<sequence length="201" mass="23290">MTVIDENASKTSASRAVAEMSVYSVNAGQEYMKNPDLKQEDILELKKWAETKKLPSISDELLILFYHSCMYDMKAAQSCIEVYYELRKNSPEFFKNRDVSRPELQQALTVLQYSCLPVKDQHGYQIIYHGLQQYEANKYVFNDGVKLLAMAIDACLCVEGTVPGYVFLFNMKGVRFSHLMRLSVSSMRKFFRYIQVYDNSF</sequence>
<accession>A0A8I6TF72</accession>
<dbReference type="GO" id="GO:0016020">
    <property type="term" value="C:membrane"/>
    <property type="evidence" value="ECO:0007669"/>
    <property type="project" value="TreeGrafter"/>
</dbReference>
<dbReference type="OMA" id="MTVIDEN"/>
<feature type="domain" description="CRAL-TRIO" evidence="1">
    <location>
        <begin position="115"/>
        <end position="195"/>
    </location>
</feature>
<dbReference type="SUPFAM" id="SSF46938">
    <property type="entry name" value="CRAL/TRIO N-terminal domain"/>
    <property type="match status" value="1"/>
</dbReference>
<dbReference type="OrthoDB" id="6736570at2759"/>
<dbReference type="KEGG" id="clec:106664501"/>
<dbReference type="Proteomes" id="UP000494040">
    <property type="component" value="Unassembled WGS sequence"/>
</dbReference>
<dbReference type="PANTHER" id="PTHR10174:SF130">
    <property type="entry name" value="ALPHA-TOCOPHEROL TRANSFER PROTEIN-LIKE"/>
    <property type="match status" value="1"/>
</dbReference>
<evidence type="ECO:0000313" key="2">
    <source>
        <dbReference type="EnsemblMetazoa" id="XP_014245757.1"/>
    </source>
</evidence>
<dbReference type="PANTHER" id="PTHR10174">
    <property type="entry name" value="ALPHA-TOCOPHEROL TRANSFER PROTEIN-RELATED"/>
    <property type="match status" value="1"/>
</dbReference>
<organism evidence="2 3">
    <name type="scientific">Cimex lectularius</name>
    <name type="common">Bed bug</name>
    <name type="synonym">Acanthia lectularia</name>
    <dbReference type="NCBI Taxonomy" id="79782"/>
    <lineage>
        <taxon>Eukaryota</taxon>
        <taxon>Metazoa</taxon>
        <taxon>Ecdysozoa</taxon>
        <taxon>Arthropoda</taxon>
        <taxon>Hexapoda</taxon>
        <taxon>Insecta</taxon>
        <taxon>Pterygota</taxon>
        <taxon>Neoptera</taxon>
        <taxon>Paraneoptera</taxon>
        <taxon>Hemiptera</taxon>
        <taxon>Heteroptera</taxon>
        <taxon>Panheteroptera</taxon>
        <taxon>Cimicomorpha</taxon>
        <taxon>Cimicidae</taxon>
        <taxon>Cimex</taxon>
    </lineage>
</organism>
<reference evidence="2" key="1">
    <citation type="submission" date="2022-01" db="UniProtKB">
        <authorList>
            <consortium name="EnsemblMetazoa"/>
        </authorList>
    </citation>
    <scope>IDENTIFICATION</scope>
</reference>
<evidence type="ECO:0000259" key="1">
    <source>
        <dbReference type="Pfam" id="PF00650"/>
    </source>
</evidence>
<dbReference type="InterPro" id="IPR036865">
    <property type="entry name" value="CRAL-TRIO_dom_sf"/>
</dbReference>
<dbReference type="SUPFAM" id="SSF52087">
    <property type="entry name" value="CRAL/TRIO domain"/>
    <property type="match status" value="1"/>
</dbReference>
<dbReference type="RefSeq" id="XP_014245757.1">
    <property type="nucleotide sequence ID" value="XM_014390271.2"/>
</dbReference>
<dbReference type="Gene3D" id="3.40.525.10">
    <property type="entry name" value="CRAL-TRIO lipid binding domain"/>
    <property type="match status" value="1"/>
</dbReference>
<keyword evidence="3" id="KW-1185">Reference proteome</keyword>
<name>A0A8I6TF72_CIMLE</name>
<dbReference type="GO" id="GO:1902936">
    <property type="term" value="F:phosphatidylinositol bisphosphate binding"/>
    <property type="evidence" value="ECO:0007669"/>
    <property type="project" value="TreeGrafter"/>
</dbReference>